<keyword evidence="2" id="KW-1185">Reference proteome</keyword>
<reference evidence="1 2" key="1">
    <citation type="submission" date="2020-05" db="EMBL/GenBank/DDBJ databases">
        <authorList>
            <person name="Khan S.A."/>
            <person name="Jeon C.O."/>
            <person name="Chun B.H."/>
        </authorList>
    </citation>
    <scope>NUCLEOTIDE SEQUENCE [LARGE SCALE GENOMIC DNA]</scope>
    <source>
        <strain evidence="1 2">S1162</strain>
    </source>
</reference>
<accession>A0ABX1VZ15</accession>
<dbReference type="EMBL" id="JABFCR010000004">
    <property type="protein sequence ID" value="NNU33206.1"/>
    <property type="molecule type" value="Genomic_DNA"/>
</dbReference>
<comment type="caution">
    <text evidence="1">The sequence shown here is derived from an EMBL/GenBank/DDBJ whole genome shotgun (WGS) entry which is preliminary data.</text>
</comment>
<organism evidence="1 2">
    <name type="scientific">Mucilaginibacter humi</name>
    <dbReference type="NCBI Taxonomy" id="2732510"/>
    <lineage>
        <taxon>Bacteria</taxon>
        <taxon>Pseudomonadati</taxon>
        <taxon>Bacteroidota</taxon>
        <taxon>Sphingobacteriia</taxon>
        <taxon>Sphingobacteriales</taxon>
        <taxon>Sphingobacteriaceae</taxon>
        <taxon>Mucilaginibacter</taxon>
    </lineage>
</organism>
<dbReference type="Proteomes" id="UP000566071">
    <property type="component" value="Unassembled WGS sequence"/>
</dbReference>
<name>A0ABX1VZ15_9SPHI</name>
<dbReference type="RefSeq" id="WP_175268905.1">
    <property type="nucleotide sequence ID" value="NZ_JABFCR010000004.1"/>
</dbReference>
<protein>
    <submittedName>
        <fullName evidence="1">Uncharacterized protein</fullName>
    </submittedName>
</protein>
<gene>
    <name evidence="1" type="ORF">HK413_01665</name>
</gene>
<sequence length="70" mass="8234">MFTRPSGAFFKYKKAGLPDGHYAHIRYHQQKDAPDIIRIFPGYQTDLGNFEAGSYRLYYLLMDGRYLYSC</sequence>
<evidence type="ECO:0000313" key="2">
    <source>
        <dbReference type="Proteomes" id="UP000566071"/>
    </source>
</evidence>
<evidence type="ECO:0000313" key="1">
    <source>
        <dbReference type="EMBL" id="NNU33206.1"/>
    </source>
</evidence>
<proteinExistence type="predicted"/>